<accession>A0A8J8NXJ3</accession>
<evidence type="ECO:0000256" key="1">
    <source>
        <dbReference type="SAM" id="Coils"/>
    </source>
</evidence>
<gene>
    <name evidence="3" type="ORF">FGO68_gene2218</name>
</gene>
<comment type="caution">
    <text evidence="3">The sequence shown here is derived from an EMBL/GenBank/DDBJ whole genome shotgun (WGS) entry which is preliminary data.</text>
</comment>
<dbReference type="AlphaFoldDB" id="A0A8J8NXJ3"/>
<keyword evidence="1" id="KW-0175">Coiled coil</keyword>
<feature type="region of interest" description="Disordered" evidence="2">
    <location>
        <begin position="329"/>
        <end position="353"/>
    </location>
</feature>
<feature type="region of interest" description="Disordered" evidence="2">
    <location>
        <begin position="56"/>
        <end position="79"/>
    </location>
</feature>
<feature type="coiled-coil region" evidence="1">
    <location>
        <begin position="287"/>
        <end position="314"/>
    </location>
</feature>
<dbReference type="EMBL" id="RRYP01003347">
    <property type="protein sequence ID" value="TNV83887.1"/>
    <property type="molecule type" value="Genomic_DNA"/>
</dbReference>
<feature type="compositionally biased region" description="Polar residues" evidence="2">
    <location>
        <begin position="56"/>
        <end position="66"/>
    </location>
</feature>
<dbReference type="Proteomes" id="UP000785679">
    <property type="component" value="Unassembled WGS sequence"/>
</dbReference>
<name>A0A8J8NXJ3_HALGN</name>
<evidence type="ECO:0000256" key="2">
    <source>
        <dbReference type="SAM" id="MobiDB-lite"/>
    </source>
</evidence>
<protein>
    <submittedName>
        <fullName evidence="3">Uncharacterized protein</fullName>
    </submittedName>
</protein>
<feature type="region of interest" description="Disordered" evidence="2">
    <location>
        <begin position="660"/>
        <end position="682"/>
    </location>
</feature>
<organism evidence="3 4">
    <name type="scientific">Halteria grandinella</name>
    <dbReference type="NCBI Taxonomy" id="5974"/>
    <lineage>
        <taxon>Eukaryota</taxon>
        <taxon>Sar</taxon>
        <taxon>Alveolata</taxon>
        <taxon>Ciliophora</taxon>
        <taxon>Intramacronucleata</taxon>
        <taxon>Spirotrichea</taxon>
        <taxon>Stichotrichia</taxon>
        <taxon>Sporadotrichida</taxon>
        <taxon>Halteriidae</taxon>
        <taxon>Halteria</taxon>
    </lineage>
</organism>
<feature type="compositionally biased region" description="Polar residues" evidence="2">
    <location>
        <begin position="329"/>
        <end position="343"/>
    </location>
</feature>
<reference evidence="3" key="1">
    <citation type="submission" date="2019-06" db="EMBL/GenBank/DDBJ databases">
        <authorList>
            <person name="Zheng W."/>
        </authorList>
    </citation>
    <scope>NUCLEOTIDE SEQUENCE</scope>
    <source>
        <strain evidence="3">QDHG01</strain>
    </source>
</reference>
<keyword evidence="4" id="KW-1185">Reference proteome</keyword>
<proteinExistence type="predicted"/>
<evidence type="ECO:0000313" key="4">
    <source>
        <dbReference type="Proteomes" id="UP000785679"/>
    </source>
</evidence>
<evidence type="ECO:0000313" key="3">
    <source>
        <dbReference type="EMBL" id="TNV83887.1"/>
    </source>
</evidence>
<sequence>MGATFGKRLSKRQKDDNLDILRLHERNQSTPSEYHPIQMSIAHLELTDKAFTKNLPQPAQGASDTGSVIHPMPIPQQASILSKTNRERRRCLLKEQMRKNNQSKESVKESKHLSEVRPSVIVTKTEEPEQQLLIQKSSQLIQQLPTPSPKRVLQPSSPSKKNLLIYRSSQNTGIINGIIGSASLQRDSFVVGTKLASKPFLATAQPQTSHGPRDHDNLKIPLPESVTPRIQTTGHPGFRIVAALPAFRASAQTIHLSEYSAKNSTASPRSMISHSMLLHSPKFNSTFHRAQGSIANLQQNTEQIQEELQNFSDFDKKITAQNAAVAGSISPTSGETKLVSSGRNKSRGRVPRKVAERKNIPMSQQLQHRPIYQLSKLGTLEKITSVKQQEFQQLSPTVNYTDLVLTQQRQNRIMTQGGTISGEVQGMKFNNTLSQHFLKMGNTFSTLSSNKDTHLSGQNIVALSQQSQRPADPGKTKKYPQMNRLKLPVDTLSNHAYFGVRALSTSSYSPSATYPHSPTQSQIALIPQSAQSTSNRAFEFTLDMTSPQTATHKLRPTLGNQTVNFMKSRMLSQNQLTQQSARSSARNPVGTFDSVERLNTAATPRQHMESTMIQQPLNHVSFQDKRKMKYRDLLSTLFTTRKKDPNFQDLTKPLIVFDPKAPPITQAPSNQVKDRPIQSRQLSRGVLRQRRKMLIKLDGAGGVAGSPQSHKGRLSSFQSMNQDIISISGLNMSPPV</sequence>